<evidence type="ECO:0000256" key="2">
    <source>
        <dbReference type="ARBA" id="ARBA00022692"/>
    </source>
</evidence>
<dbReference type="AlphaFoldDB" id="A0A1B1TE71"/>
<dbReference type="PANTHER" id="PTHR30371:SF0">
    <property type="entry name" value="SEC-INDEPENDENT PROTEIN TRANSLOCASE PROTEIN TATC, CHLOROPLASTIC-RELATED"/>
    <property type="match status" value="1"/>
</dbReference>
<feature type="transmembrane region" description="Helical" evidence="5">
    <location>
        <begin position="54"/>
        <end position="78"/>
    </location>
</feature>
<feature type="transmembrane region" description="Helical" evidence="5">
    <location>
        <begin position="256"/>
        <end position="275"/>
    </location>
</feature>
<evidence type="ECO:0000256" key="1">
    <source>
        <dbReference type="ARBA" id="ARBA00004141"/>
    </source>
</evidence>
<sequence>MKKNSYRLSYVFAPFGIIMAEKESLTQTVAELVESPGGQILIDVKEFLISKIKYIVGIFILGVIIGFPLTKSVISWLIDPLRLPDDVNIIVITPVEYILLQFHIATSLGAFMVMLYLFFVAVWRGLGNDSVKQRIAELNLRPPSVGPTVILTLLSILGLAIGGLIYSWELLTPMILQYLTDDAQNAGLSTEWRLSGYVGFIVSLALASVIGFQSPVATLLVLRMGVLERKQIRGYRRHIWFTAFLLGALLSPPDPLSLFLVALPVVVLFEFALILDSITRRG</sequence>
<reference evidence="6" key="1">
    <citation type="submission" date="2014-11" db="EMBL/GenBank/DDBJ databases">
        <authorList>
            <person name="Zhu J."/>
            <person name="Qi W."/>
            <person name="Song R."/>
        </authorList>
    </citation>
    <scope>NUCLEOTIDE SEQUENCE</scope>
</reference>
<dbReference type="GO" id="GO:0009977">
    <property type="term" value="F:proton motive force dependent protein transmembrane transporter activity"/>
    <property type="evidence" value="ECO:0007669"/>
    <property type="project" value="TreeGrafter"/>
</dbReference>
<evidence type="ECO:0000313" key="6">
    <source>
        <dbReference type="EMBL" id="ANV80563.1"/>
    </source>
</evidence>
<proteinExistence type="predicted"/>
<feature type="transmembrane region" description="Helical" evidence="5">
    <location>
        <begin position="197"/>
        <end position="222"/>
    </location>
</feature>
<evidence type="ECO:0000256" key="3">
    <source>
        <dbReference type="ARBA" id="ARBA00022989"/>
    </source>
</evidence>
<dbReference type="GO" id="GO:0065002">
    <property type="term" value="P:intracellular protein transmembrane transport"/>
    <property type="evidence" value="ECO:0007669"/>
    <property type="project" value="TreeGrafter"/>
</dbReference>
<evidence type="ECO:0000256" key="4">
    <source>
        <dbReference type="ARBA" id="ARBA00023136"/>
    </source>
</evidence>
<feature type="transmembrane region" description="Helical" evidence="5">
    <location>
        <begin position="144"/>
        <end position="168"/>
    </location>
</feature>
<dbReference type="InterPro" id="IPR002033">
    <property type="entry name" value="TatC"/>
</dbReference>
<feature type="transmembrane region" description="Helical" evidence="5">
    <location>
        <begin position="234"/>
        <end position="250"/>
    </location>
</feature>
<keyword evidence="3 5" id="KW-1133">Transmembrane helix</keyword>
<dbReference type="PANTHER" id="PTHR30371">
    <property type="entry name" value="SEC-INDEPENDENT PROTEIN TRANSLOCASE PROTEIN TATC"/>
    <property type="match status" value="1"/>
</dbReference>
<protein>
    <submittedName>
        <fullName evidence="6">Sec-independent protein translocase protein TatC</fullName>
    </submittedName>
</protein>
<reference evidence="6" key="2">
    <citation type="journal article" date="2015" name="ISME J.">
        <title>A new class of marine Euryarchaeota group II from the Mediterranean deep chlorophyll maximum.</title>
        <authorList>
            <person name="Martin-Cuadrado A.B."/>
            <person name="Garcia-Heredia I."/>
            <person name="Molto A.G."/>
            <person name="Lopez-Ubeda R."/>
            <person name="Kimes N."/>
            <person name="Lopez-Garcia P."/>
            <person name="Moreira D."/>
            <person name="Rodriguez-Valera F."/>
        </authorList>
    </citation>
    <scope>NUCLEOTIDE SEQUENCE</scope>
</reference>
<keyword evidence="4 5" id="KW-0472">Membrane</keyword>
<evidence type="ECO:0000256" key="5">
    <source>
        <dbReference type="SAM" id="Phobius"/>
    </source>
</evidence>
<accession>A0A1B1TE71</accession>
<comment type="subcellular location">
    <subcellularLocation>
        <location evidence="1">Membrane</location>
        <topology evidence="1">Multi-pass membrane protein</topology>
    </subcellularLocation>
</comment>
<dbReference type="Pfam" id="PF00902">
    <property type="entry name" value="TatC"/>
    <property type="match status" value="1"/>
</dbReference>
<dbReference type="GO" id="GO:0043953">
    <property type="term" value="P:protein transport by the Tat complex"/>
    <property type="evidence" value="ECO:0007669"/>
    <property type="project" value="TreeGrafter"/>
</dbReference>
<feature type="transmembrane region" description="Helical" evidence="5">
    <location>
        <begin position="98"/>
        <end position="123"/>
    </location>
</feature>
<name>A0A1B1TE71_9ARCH</name>
<dbReference type="GO" id="GO:0033281">
    <property type="term" value="C:TAT protein transport complex"/>
    <property type="evidence" value="ECO:0007669"/>
    <property type="project" value="TreeGrafter"/>
</dbReference>
<organism evidence="6">
    <name type="scientific">uncultured Poseidoniia archaeon</name>
    <dbReference type="NCBI Taxonomy" id="1697135"/>
    <lineage>
        <taxon>Archaea</taxon>
        <taxon>Methanobacteriati</taxon>
        <taxon>Thermoplasmatota</taxon>
        <taxon>Candidatus Poseidoniia</taxon>
        <taxon>environmental samples</taxon>
    </lineage>
</organism>
<dbReference type="EMBL" id="KP211893">
    <property type="protein sequence ID" value="ANV80563.1"/>
    <property type="molecule type" value="Genomic_DNA"/>
</dbReference>
<keyword evidence="2 5" id="KW-0812">Transmembrane</keyword>